<evidence type="ECO:0000256" key="1">
    <source>
        <dbReference type="SAM" id="MobiDB-lite"/>
    </source>
</evidence>
<protein>
    <submittedName>
        <fullName evidence="2">Uncharacterized protein</fullName>
    </submittedName>
</protein>
<organism evidence="2 3">
    <name type="scientific">Kocuria aegyptia</name>
    <dbReference type="NCBI Taxonomy" id="330943"/>
    <lineage>
        <taxon>Bacteria</taxon>
        <taxon>Bacillati</taxon>
        <taxon>Actinomycetota</taxon>
        <taxon>Actinomycetes</taxon>
        <taxon>Micrococcales</taxon>
        <taxon>Micrococcaceae</taxon>
        <taxon>Kocuria</taxon>
    </lineage>
</organism>
<gene>
    <name evidence="2" type="ORF">GCM10009767_16090</name>
</gene>
<reference evidence="3" key="1">
    <citation type="journal article" date="2019" name="Int. J. Syst. Evol. Microbiol.">
        <title>The Global Catalogue of Microorganisms (GCM) 10K type strain sequencing project: providing services to taxonomists for standard genome sequencing and annotation.</title>
        <authorList>
            <consortium name="The Broad Institute Genomics Platform"/>
            <consortium name="The Broad Institute Genome Sequencing Center for Infectious Disease"/>
            <person name="Wu L."/>
            <person name="Ma J."/>
        </authorList>
    </citation>
    <scope>NUCLEOTIDE SEQUENCE [LARGE SCALE GENOMIC DNA]</scope>
    <source>
        <strain evidence="3">JCM 14735</strain>
    </source>
</reference>
<evidence type="ECO:0000313" key="3">
    <source>
        <dbReference type="Proteomes" id="UP001501204"/>
    </source>
</evidence>
<keyword evidence="3" id="KW-1185">Reference proteome</keyword>
<feature type="region of interest" description="Disordered" evidence="1">
    <location>
        <begin position="46"/>
        <end position="74"/>
    </location>
</feature>
<sequence>MFPGHSVRSERVDSMTVADHQEAAAHAVGCCPDLLSRLRVGRHREHRAGPWAPPPITTPDERSPWSARAGSPNLRAGPAAGHVRLYVVLGALSWTSNSACTSGSTRTTDACV</sequence>
<comment type="caution">
    <text evidence="2">The sequence shown here is derived from an EMBL/GenBank/DDBJ whole genome shotgun (WGS) entry which is preliminary data.</text>
</comment>
<dbReference type="Proteomes" id="UP001501204">
    <property type="component" value="Unassembled WGS sequence"/>
</dbReference>
<accession>A0ABP4WLJ5</accession>
<proteinExistence type="predicted"/>
<evidence type="ECO:0000313" key="2">
    <source>
        <dbReference type="EMBL" id="GAA1757550.1"/>
    </source>
</evidence>
<name>A0ABP4WLJ5_9MICC</name>
<dbReference type="EMBL" id="BAAAOA010000017">
    <property type="protein sequence ID" value="GAA1757550.1"/>
    <property type="molecule type" value="Genomic_DNA"/>
</dbReference>